<evidence type="ECO:0000259" key="1">
    <source>
        <dbReference type="Pfam" id="PF00856"/>
    </source>
</evidence>
<proteinExistence type="predicted"/>
<dbReference type="PANTHER" id="PTHR45763:SF70">
    <property type="entry name" value="ALPHA_BETA HYDROLASE-1"/>
    <property type="match status" value="1"/>
</dbReference>
<dbReference type="Pfam" id="PF12697">
    <property type="entry name" value="Abhydrolase_6"/>
    <property type="match status" value="1"/>
</dbReference>
<gene>
    <name evidence="3" type="ORF">LSAT_V11C400198140</name>
</gene>
<protein>
    <recommendedName>
        <fullName evidence="5">AB hydrolase-1 domain-containing protein</fullName>
    </recommendedName>
</protein>
<name>A0A9R1W050_LACSA</name>
<dbReference type="PANTHER" id="PTHR45763">
    <property type="entry name" value="HYDROLASE, ALPHA/BETA FOLD FAMILY PROTEIN, EXPRESSED-RELATED"/>
    <property type="match status" value="1"/>
</dbReference>
<dbReference type="EMBL" id="NBSK02000004">
    <property type="protein sequence ID" value="KAJ0214563.1"/>
    <property type="molecule type" value="Genomic_DNA"/>
</dbReference>
<dbReference type="InterPro" id="IPR046341">
    <property type="entry name" value="SET_dom_sf"/>
</dbReference>
<dbReference type="AlphaFoldDB" id="A0A9R1W050"/>
<evidence type="ECO:0000259" key="2">
    <source>
        <dbReference type="Pfam" id="PF12697"/>
    </source>
</evidence>
<evidence type="ECO:0000313" key="4">
    <source>
        <dbReference type="Proteomes" id="UP000235145"/>
    </source>
</evidence>
<feature type="domain" description="AB hydrolase-1" evidence="2">
    <location>
        <begin position="121"/>
        <end position="230"/>
    </location>
</feature>
<accession>A0A9R1W050</accession>
<dbReference type="SUPFAM" id="SSF53474">
    <property type="entry name" value="alpha/beta-Hydrolases"/>
    <property type="match status" value="1"/>
</dbReference>
<dbReference type="GO" id="GO:0016787">
    <property type="term" value="F:hydrolase activity"/>
    <property type="evidence" value="ECO:0007669"/>
    <property type="project" value="UniProtKB-ARBA"/>
</dbReference>
<comment type="caution">
    <text evidence="3">The sequence shown here is derived from an EMBL/GenBank/DDBJ whole genome shotgun (WGS) entry which is preliminary data.</text>
</comment>
<dbReference type="SUPFAM" id="SSF82199">
    <property type="entry name" value="SET domain"/>
    <property type="match status" value="1"/>
</dbReference>
<dbReference type="InterPro" id="IPR000073">
    <property type="entry name" value="AB_hydrolase_1"/>
</dbReference>
<keyword evidence="4" id="KW-1185">Reference proteome</keyword>
<dbReference type="InterPro" id="IPR029058">
    <property type="entry name" value="AB_hydrolase_fold"/>
</dbReference>
<dbReference type="Pfam" id="PF00856">
    <property type="entry name" value="SET"/>
    <property type="match status" value="1"/>
</dbReference>
<evidence type="ECO:0000313" key="3">
    <source>
        <dbReference type="EMBL" id="KAJ0214563.1"/>
    </source>
</evidence>
<sequence>MRILPAAADGANLIKANQLNARKKQLRFQRSKIHDLGLVALEPIEAEDFVIEYFVELIRSRISDIREQHYERMGIGSSYIFRLDDGYVPKCYTKVISVAGQKKIFIYAKRVLNHNLIEELGIHIVSFDRPGYGESDPNPNQTLQSSALDIEELADQLELGSKFYVFGFSMGSQAIWSCLKYIPHRLAVASLIAPVVNYWWLCLPLKLSQDAYSKQFIQDQWSLRVAHHLPSLTYWWNTQKLFPSYKAIAHGVYE</sequence>
<evidence type="ECO:0008006" key="5">
    <source>
        <dbReference type="Google" id="ProtNLM"/>
    </source>
</evidence>
<dbReference type="Gene3D" id="3.40.50.1820">
    <property type="entry name" value="alpha/beta hydrolase"/>
    <property type="match status" value="1"/>
</dbReference>
<dbReference type="InterPro" id="IPR001214">
    <property type="entry name" value="SET_dom"/>
</dbReference>
<reference evidence="3 4" key="1">
    <citation type="journal article" date="2017" name="Nat. Commun.">
        <title>Genome assembly with in vitro proximity ligation data and whole-genome triplication in lettuce.</title>
        <authorList>
            <person name="Reyes-Chin-Wo S."/>
            <person name="Wang Z."/>
            <person name="Yang X."/>
            <person name="Kozik A."/>
            <person name="Arikit S."/>
            <person name="Song C."/>
            <person name="Xia L."/>
            <person name="Froenicke L."/>
            <person name="Lavelle D.O."/>
            <person name="Truco M.J."/>
            <person name="Xia R."/>
            <person name="Zhu S."/>
            <person name="Xu C."/>
            <person name="Xu H."/>
            <person name="Xu X."/>
            <person name="Cox K."/>
            <person name="Korf I."/>
            <person name="Meyers B.C."/>
            <person name="Michelmore R.W."/>
        </authorList>
    </citation>
    <scope>NUCLEOTIDE SEQUENCE [LARGE SCALE GENOMIC DNA]</scope>
    <source>
        <strain evidence="4">cv. Salinas</strain>
        <tissue evidence="3">Seedlings</tissue>
    </source>
</reference>
<feature type="domain" description="SET" evidence="1">
    <location>
        <begin position="36"/>
        <end position="116"/>
    </location>
</feature>
<dbReference type="Proteomes" id="UP000235145">
    <property type="component" value="Unassembled WGS sequence"/>
</dbReference>
<organism evidence="3 4">
    <name type="scientific">Lactuca sativa</name>
    <name type="common">Garden lettuce</name>
    <dbReference type="NCBI Taxonomy" id="4236"/>
    <lineage>
        <taxon>Eukaryota</taxon>
        <taxon>Viridiplantae</taxon>
        <taxon>Streptophyta</taxon>
        <taxon>Embryophyta</taxon>
        <taxon>Tracheophyta</taxon>
        <taxon>Spermatophyta</taxon>
        <taxon>Magnoliopsida</taxon>
        <taxon>eudicotyledons</taxon>
        <taxon>Gunneridae</taxon>
        <taxon>Pentapetalae</taxon>
        <taxon>asterids</taxon>
        <taxon>campanulids</taxon>
        <taxon>Asterales</taxon>
        <taxon>Asteraceae</taxon>
        <taxon>Cichorioideae</taxon>
        <taxon>Cichorieae</taxon>
        <taxon>Lactucinae</taxon>
        <taxon>Lactuca</taxon>
    </lineage>
</organism>
<dbReference type="Gene3D" id="2.170.270.10">
    <property type="entry name" value="SET domain"/>
    <property type="match status" value="1"/>
</dbReference>